<evidence type="ECO:0000256" key="1">
    <source>
        <dbReference type="SAM" id="Phobius"/>
    </source>
</evidence>
<dbReference type="InterPro" id="IPR008984">
    <property type="entry name" value="SMAD_FHA_dom_sf"/>
</dbReference>
<evidence type="ECO:0000313" key="3">
    <source>
        <dbReference type="EMBL" id="VFJ57962.1"/>
    </source>
</evidence>
<keyword evidence="1" id="KW-0472">Membrane</keyword>
<name>A0A450SVB0_9GAMM</name>
<dbReference type="AlphaFoldDB" id="A0A450SVB0"/>
<dbReference type="PROSITE" id="PS50006">
    <property type="entry name" value="FHA_DOMAIN"/>
    <property type="match status" value="1"/>
</dbReference>
<dbReference type="SUPFAM" id="SSF49879">
    <property type="entry name" value="SMAD/FHA domain"/>
    <property type="match status" value="1"/>
</dbReference>
<feature type="transmembrane region" description="Helical" evidence="1">
    <location>
        <begin position="108"/>
        <end position="125"/>
    </location>
</feature>
<organism evidence="3">
    <name type="scientific">Candidatus Kentrum sp. DK</name>
    <dbReference type="NCBI Taxonomy" id="2126562"/>
    <lineage>
        <taxon>Bacteria</taxon>
        <taxon>Pseudomonadati</taxon>
        <taxon>Pseudomonadota</taxon>
        <taxon>Gammaproteobacteria</taxon>
        <taxon>Candidatus Kentrum</taxon>
    </lineage>
</organism>
<accession>A0A450SVB0</accession>
<feature type="transmembrane region" description="Helical" evidence="1">
    <location>
        <begin position="131"/>
        <end position="155"/>
    </location>
</feature>
<dbReference type="CDD" id="cd00060">
    <property type="entry name" value="FHA"/>
    <property type="match status" value="1"/>
</dbReference>
<keyword evidence="1" id="KW-0812">Transmembrane</keyword>
<keyword evidence="1" id="KW-1133">Transmembrane helix</keyword>
<reference evidence="3" key="1">
    <citation type="submission" date="2019-02" db="EMBL/GenBank/DDBJ databases">
        <authorList>
            <person name="Gruber-Vodicka R. H."/>
            <person name="Seah K. B. B."/>
        </authorList>
    </citation>
    <scope>NUCLEOTIDE SEQUENCE</scope>
    <source>
        <strain evidence="3">BECK_DK161</strain>
    </source>
</reference>
<dbReference type="InterPro" id="IPR000253">
    <property type="entry name" value="FHA_dom"/>
</dbReference>
<dbReference type="SMART" id="SM00240">
    <property type="entry name" value="FHA"/>
    <property type="match status" value="1"/>
</dbReference>
<dbReference type="PANTHER" id="PTHR46210:SF1">
    <property type="entry name" value="FHA DOMAIN-CONTAINING PROTEIN"/>
    <property type="match status" value="1"/>
</dbReference>
<dbReference type="PANTHER" id="PTHR46210">
    <property type="entry name" value="FHA DOMAIN-CONTAINING PROTEIN"/>
    <property type="match status" value="1"/>
</dbReference>
<dbReference type="Pfam" id="PF00498">
    <property type="entry name" value="FHA"/>
    <property type="match status" value="1"/>
</dbReference>
<proteinExistence type="predicted"/>
<sequence length="157" mass="17698">MEPKRIFTIGRSTGCDIILADLSVSRHHAELHLPDDGKWLLKDLDSQFGTFIVQGNKAKVVRDEAHVSSSDILRFGNLTITVRQLQKEAQRKFPVPIFPRRFSLIRRGIAALIAALVVVLMVLYWEKVQELLANSIWTGIGAIAAILTVILMLIWKK</sequence>
<protein>
    <submittedName>
        <fullName evidence="3">FHA domain-containing protein</fullName>
    </submittedName>
</protein>
<gene>
    <name evidence="3" type="ORF">BECKDK2373C_GA0170839_106219</name>
</gene>
<evidence type="ECO:0000259" key="2">
    <source>
        <dbReference type="PROSITE" id="PS50006"/>
    </source>
</evidence>
<dbReference type="EMBL" id="CAADEY010000062">
    <property type="protein sequence ID" value="VFJ57962.1"/>
    <property type="molecule type" value="Genomic_DNA"/>
</dbReference>
<dbReference type="Gene3D" id="2.60.200.20">
    <property type="match status" value="1"/>
</dbReference>
<feature type="domain" description="FHA" evidence="2">
    <location>
        <begin position="7"/>
        <end position="52"/>
    </location>
</feature>